<accession>A0A1R3G239</accession>
<dbReference type="EMBL" id="AWUE01023913">
    <property type="protein sequence ID" value="OMO52146.1"/>
    <property type="molecule type" value="Genomic_DNA"/>
</dbReference>
<keyword evidence="2" id="KW-1185">Reference proteome</keyword>
<gene>
    <name evidence="1" type="ORF">COLO4_37388</name>
</gene>
<evidence type="ECO:0000313" key="2">
    <source>
        <dbReference type="Proteomes" id="UP000187203"/>
    </source>
</evidence>
<dbReference type="AlphaFoldDB" id="A0A1R3G239"/>
<protein>
    <submittedName>
        <fullName evidence="1">Leucine-rich repeat family protein</fullName>
    </submittedName>
</protein>
<evidence type="ECO:0000313" key="1">
    <source>
        <dbReference type="EMBL" id="OMO52146.1"/>
    </source>
</evidence>
<name>A0A1R3G239_9ROSI</name>
<proteinExistence type="predicted"/>
<dbReference type="STRING" id="93759.A0A1R3G239"/>
<comment type="caution">
    <text evidence="1">The sequence shown here is derived from an EMBL/GenBank/DDBJ whole genome shotgun (WGS) entry which is preliminary data.</text>
</comment>
<reference evidence="2" key="1">
    <citation type="submission" date="2013-09" db="EMBL/GenBank/DDBJ databases">
        <title>Corchorus olitorius genome sequencing.</title>
        <authorList>
            <person name="Alam M."/>
            <person name="Haque M.S."/>
            <person name="Islam M.S."/>
            <person name="Emdad E.M."/>
            <person name="Islam M.M."/>
            <person name="Ahmed B."/>
            <person name="Halim A."/>
            <person name="Hossen Q.M.M."/>
            <person name="Hossain M.Z."/>
            <person name="Ahmed R."/>
            <person name="Khan M.M."/>
            <person name="Islam R."/>
            <person name="Rashid M.M."/>
            <person name="Khan S.A."/>
            <person name="Rahman M.S."/>
            <person name="Alam M."/>
            <person name="Yahiya A.S."/>
            <person name="Khan M.S."/>
            <person name="Azam M.S."/>
            <person name="Haque T."/>
            <person name="Lashkar M.Z.H."/>
            <person name="Akhand A.I."/>
            <person name="Morshed G."/>
            <person name="Roy S."/>
            <person name="Uddin K.S."/>
            <person name="Rabeya T."/>
            <person name="Hossain A.S."/>
            <person name="Chowdhury A."/>
            <person name="Snigdha A.R."/>
            <person name="Mortoza M.S."/>
            <person name="Matin S.A."/>
            <person name="Hoque S.M.E."/>
            <person name="Islam M.K."/>
            <person name="Roy D.K."/>
            <person name="Haider R."/>
            <person name="Moosa M.M."/>
            <person name="Elias S.M."/>
            <person name="Hasan A.M."/>
            <person name="Jahan S."/>
            <person name="Shafiuddin M."/>
            <person name="Mahmood N."/>
            <person name="Shommy N.S."/>
        </authorList>
    </citation>
    <scope>NUCLEOTIDE SEQUENCE [LARGE SCALE GENOMIC DNA]</scope>
    <source>
        <strain evidence="2">cv. O-4</strain>
    </source>
</reference>
<sequence>MPHLAFPKVLASMTNAISGVAHTRSVLRTLGPRLDLARSKLNEI</sequence>
<organism evidence="1 2">
    <name type="scientific">Corchorus olitorius</name>
    <dbReference type="NCBI Taxonomy" id="93759"/>
    <lineage>
        <taxon>Eukaryota</taxon>
        <taxon>Viridiplantae</taxon>
        <taxon>Streptophyta</taxon>
        <taxon>Embryophyta</taxon>
        <taxon>Tracheophyta</taxon>
        <taxon>Spermatophyta</taxon>
        <taxon>Magnoliopsida</taxon>
        <taxon>eudicotyledons</taxon>
        <taxon>Gunneridae</taxon>
        <taxon>Pentapetalae</taxon>
        <taxon>rosids</taxon>
        <taxon>malvids</taxon>
        <taxon>Malvales</taxon>
        <taxon>Malvaceae</taxon>
        <taxon>Grewioideae</taxon>
        <taxon>Apeibeae</taxon>
        <taxon>Corchorus</taxon>
    </lineage>
</organism>
<dbReference type="Proteomes" id="UP000187203">
    <property type="component" value="Unassembled WGS sequence"/>
</dbReference>